<organism evidence="9 10">
    <name type="scientific">Trametes cubensis</name>
    <dbReference type="NCBI Taxonomy" id="1111947"/>
    <lineage>
        <taxon>Eukaryota</taxon>
        <taxon>Fungi</taxon>
        <taxon>Dikarya</taxon>
        <taxon>Basidiomycota</taxon>
        <taxon>Agaricomycotina</taxon>
        <taxon>Agaricomycetes</taxon>
        <taxon>Polyporales</taxon>
        <taxon>Polyporaceae</taxon>
        <taxon>Trametes</taxon>
    </lineage>
</organism>
<evidence type="ECO:0000313" key="9">
    <source>
        <dbReference type="EMBL" id="KAJ8502168.1"/>
    </source>
</evidence>
<dbReference type="InterPro" id="IPR013961">
    <property type="entry name" value="RAI1"/>
</dbReference>
<keyword evidence="10" id="KW-1185">Reference proteome</keyword>
<evidence type="ECO:0000256" key="1">
    <source>
        <dbReference type="ARBA" id="ARBA00001968"/>
    </source>
</evidence>
<dbReference type="GO" id="GO:0005634">
    <property type="term" value="C:nucleus"/>
    <property type="evidence" value="ECO:0007669"/>
    <property type="project" value="UniProtKB-SubCell"/>
</dbReference>
<evidence type="ECO:0000313" key="10">
    <source>
        <dbReference type="Proteomes" id="UP001215151"/>
    </source>
</evidence>
<keyword evidence="6" id="KW-0547">Nucleotide-binding</keyword>
<dbReference type="GO" id="GO:0046872">
    <property type="term" value="F:metal ion binding"/>
    <property type="evidence" value="ECO:0007669"/>
    <property type="project" value="UniProtKB-KW"/>
</dbReference>
<feature type="compositionally biased region" description="Low complexity" evidence="7">
    <location>
        <begin position="44"/>
        <end position="56"/>
    </location>
</feature>
<dbReference type="GO" id="GO:0034353">
    <property type="term" value="F:mRNA 5'-diphosphatase activity"/>
    <property type="evidence" value="ECO:0007669"/>
    <property type="project" value="TreeGrafter"/>
</dbReference>
<dbReference type="PANTHER" id="PTHR12395">
    <property type="entry name" value="DOM-3 RELATED"/>
    <property type="match status" value="1"/>
</dbReference>
<evidence type="ECO:0000256" key="6">
    <source>
        <dbReference type="RuleBase" id="RU367113"/>
    </source>
</evidence>
<feature type="region of interest" description="Disordered" evidence="7">
    <location>
        <begin position="420"/>
        <end position="462"/>
    </location>
</feature>
<comment type="subcellular location">
    <subcellularLocation>
        <location evidence="6">Nucleus</location>
    </subcellularLocation>
</comment>
<comment type="similarity">
    <text evidence="2 6">Belongs to the DXO/Dom3Z family.</text>
</comment>
<keyword evidence="6" id="KW-0479">Metal-binding</keyword>
<keyword evidence="6" id="KW-0540">Nuclease</keyword>
<dbReference type="EMBL" id="JAPEVG010000002">
    <property type="protein sequence ID" value="KAJ8502168.1"/>
    <property type="molecule type" value="Genomic_DNA"/>
</dbReference>
<evidence type="ECO:0000256" key="7">
    <source>
        <dbReference type="SAM" id="MobiDB-lite"/>
    </source>
</evidence>
<feature type="domain" description="RAI1-like" evidence="8">
    <location>
        <begin position="60"/>
        <end position="417"/>
    </location>
</feature>
<proteinExistence type="inferred from homology"/>
<dbReference type="GO" id="GO:0000956">
    <property type="term" value="P:nuclear-transcribed mRNA catabolic process"/>
    <property type="evidence" value="ECO:0007669"/>
    <property type="project" value="TreeGrafter"/>
</dbReference>
<evidence type="ECO:0000256" key="4">
    <source>
        <dbReference type="ARBA" id="ARBA00044692"/>
    </source>
</evidence>
<sequence length="462" mass="51727">MASPKTSKRRMSSPSDEARPAKRLEVDADAQNDASRQSRHHTLSYPSVNSSQSVPSVPFQQPTGLLTFSYTPQRVLEFTDSALRYYIDPPPGADLRYGYERWIKRPEERTRLDGLLRAVERVMQKADASVGPGSGEKWLKDIAVVTWRGIMTKILTAPYEERDRCELNAMYVNGTLYLEEHLSDARLKEKEDLPPKQRVQTYYGYSFESWCTSSRPGVPERLEGHPVGWGGDVDTNVQWCSVIKTKLGDNRLVIGGEVDCVRERFSGRTDTFVELKTSMSIRNAGDEARFEKKLLKFYMQSFLLGVPEIVVGFRTPAGRLTTTQTFKTVQIPRLVRGKPGAWDPQICFNWGQQFLFKLKSILTAAAEDSSSADEPSARVWRVTLSPREGVSVSLLDEDGVRDVEGGEGRVGFLPRWYYDKVAGQDPDPGPPLAAEAEVPPGTGMPPTTPSSHQPPSHQGWNI</sequence>
<evidence type="ECO:0000256" key="3">
    <source>
        <dbReference type="ARBA" id="ARBA00044676"/>
    </source>
</evidence>
<accession>A0AAD7U3Z7</accession>
<dbReference type="EC" id="3.6.1.-" evidence="6"/>
<comment type="catalytic activity">
    <reaction evidence="3">
        <text>a 5'-end (N(7)-methyl 5'-triphosphoguanosine)-ribonucleoside-ribonucleotide in mRNA + H2O = a (N(7)-methyl 5'-triphosphoguanosine)-nucleoside + a 5'-end phospho-ribonucleoside in mRNA + H(+)</text>
        <dbReference type="Rhea" id="RHEA:66928"/>
        <dbReference type="Rhea" id="RHEA-COMP:15692"/>
        <dbReference type="Rhea" id="RHEA-COMP:17313"/>
        <dbReference type="ChEBI" id="CHEBI:15377"/>
        <dbReference type="ChEBI" id="CHEBI:15378"/>
        <dbReference type="ChEBI" id="CHEBI:138282"/>
        <dbReference type="ChEBI" id="CHEBI:172876"/>
        <dbReference type="ChEBI" id="CHEBI:172877"/>
    </reaction>
    <physiologicalReaction direction="left-to-right" evidence="3">
        <dbReference type="Rhea" id="RHEA:66929"/>
    </physiologicalReaction>
</comment>
<feature type="region of interest" description="Disordered" evidence="7">
    <location>
        <begin position="1"/>
        <end position="56"/>
    </location>
</feature>
<feature type="compositionally biased region" description="Low complexity" evidence="7">
    <location>
        <begin position="449"/>
        <end position="462"/>
    </location>
</feature>
<dbReference type="GO" id="GO:0005829">
    <property type="term" value="C:cytosol"/>
    <property type="evidence" value="ECO:0007669"/>
    <property type="project" value="TreeGrafter"/>
</dbReference>
<gene>
    <name evidence="9" type="ORF">ONZ51_g173</name>
</gene>
<comment type="catalytic activity">
    <reaction evidence="4">
        <text>a 5'-end triphospho-ribonucleoside in mRNA + H2O = a 5'-end phospho-ribonucleoside in mRNA + diphosphate + H(+)</text>
        <dbReference type="Rhea" id="RHEA:78683"/>
        <dbReference type="Rhea" id="RHEA-COMP:15692"/>
        <dbReference type="Rhea" id="RHEA-COMP:17164"/>
        <dbReference type="ChEBI" id="CHEBI:15377"/>
        <dbReference type="ChEBI" id="CHEBI:15378"/>
        <dbReference type="ChEBI" id="CHEBI:33019"/>
        <dbReference type="ChEBI" id="CHEBI:138282"/>
        <dbReference type="ChEBI" id="CHEBI:167618"/>
    </reaction>
    <physiologicalReaction direction="left-to-right" evidence="4">
        <dbReference type="Rhea" id="RHEA:78684"/>
    </physiologicalReaction>
</comment>
<comment type="catalytic activity">
    <reaction evidence="5">
        <text>a 5'-end NAD(+)-phospho-ribonucleoside in mRNA + H2O = a 5'-end phospho-ribonucleoside in mRNA + NAD(+) + H(+)</text>
        <dbReference type="Rhea" id="RHEA:60880"/>
        <dbReference type="Rhea" id="RHEA-COMP:15692"/>
        <dbReference type="Rhea" id="RHEA-COMP:15698"/>
        <dbReference type="ChEBI" id="CHEBI:15377"/>
        <dbReference type="ChEBI" id="CHEBI:15378"/>
        <dbReference type="ChEBI" id="CHEBI:57540"/>
        <dbReference type="ChEBI" id="CHEBI:138282"/>
        <dbReference type="ChEBI" id="CHEBI:144029"/>
    </reaction>
    <physiologicalReaction direction="left-to-right" evidence="5">
        <dbReference type="Rhea" id="RHEA:60881"/>
    </physiologicalReaction>
</comment>
<dbReference type="PANTHER" id="PTHR12395:SF9">
    <property type="entry name" value="DECAPPING AND EXORIBONUCLEASE PROTEIN"/>
    <property type="match status" value="1"/>
</dbReference>
<dbReference type="InterPro" id="IPR039039">
    <property type="entry name" value="RAI1-like_fam"/>
</dbReference>
<dbReference type="GO" id="GO:0003723">
    <property type="term" value="F:RNA binding"/>
    <property type="evidence" value="ECO:0007669"/>
    <property type="project" value="UniProtKB-KW"/>
</dbReference>
<dbReference type="GO" id="GO:0110155">
    <property type="term" value="P:NAD-cap decapping"/>
    <property type="evidence" value="ECO:0007669"/>
    <property type="project" value="TreeGrafter"/>
</dbReference>
<keyword evidence="6" id="KW-0539">Nucleus</keyword>
<feature type="compositionally biased region" description="Basic residues" evidence="7">
    <location>
        <begin position="1"/>
        <end position="11"/>
    </location>
</feature>
<comment type="cofactor">
    <cofactor evidence="1 6">
        <name>a divalent metal cation</name>
        <dbReference type="ChEBI" id="CHEBI:60240"/>
    </cofactor>
</comment>
<keyword evidence="6" id="KW-0694">RNA-binding</keyword>
<name>A0AAD7U3Z7_9APHY</name>
<reference evidence="9" key="1">
    <citation type="submission" date="2022-11" db="EMBL/GenBank/DDBJ databases">
        <title>Genome Sequence of Cubamyces cubensis.</title>
        <authorList>
            <person name="Buettner E."/>
        </authorList>
    </citation>
    <scope>NUCLEOTIDE SEQUENCE</scope>
    <source>
        <strain evidence="9">MPL-01</strain>
    </source>
</reference>
<evidence type="ECO:0000256" key="5">
    <source>
        <dbReference type="ARBA" id="ARBA00048124"/>
    </source>
</evidence>
<comment type="caution">
    <text evidence="9">The sequence shown here is derived from an EMBL/GenBank/DDBJ whole genome shotgun (WGS) entry which is preliminary data.</text>
</comment>
<protein>
    <recommendedName>
        <fullName evidence="6">Decapping nuclease</fullName>
        <ecNumber evidence="6">3.6.1.-</ecNumber>
    </recommendedName>
</protein>
<dbReference type="AlphaFoldDB" id="A0AAD7U3Z7"/>
<dbReference type="Proteomes" id="UP001215151">
    <property type="component" value="Unassembled WGS sequence"/>
</dbReference>
<dbReference type="GO" id="GO:0004518">
    <property type="term" value="F:nuclease activity"/>
    <property type="evidence" value="ECO:0007669"/>
    <property type="project" value="UniProtKB-KW"/>
</dbReference>
<comment type="function">
    <text evidence="6">Decapping enzyme for NAD-capped RNAs: specifically hydrolyzes the nicotinamide adenine dinucleotide (NAD) cap from a subset of RNAs by removing the entire NAD moiety from the 5'-end of an NAD-capped RNA.</text>
</comment>
<feature type="compositionally biased region" description="Basic and acidic residues" evidence="7">
    <location>
        <begin position="16"/>
        <end position="26"/>
    </location>
</feature>
<evidence type="ECO:0000256" key="2">
    <source>
        <dbReference type="ARBA" id="ARBA00006562"/>
    </source>
</evidence>
<dbReference type="GO" id="GO:0000166">
    <property type="term" value="F:nucleotide binding"/>
    <property type="evidence" value="ECO:0007669"/>
    <property type="project" value="UniProtKB-KW"/>
</dbReference>
<evidence type="ECO:0000259" key="8">
    <source>
        <dbReference type="Pfam" id="PF08652"/>
    </source>
</evidence>
<keyword evidence="6" id="KW-0378">Hydrolase</keyword>
<dbReference type="Pfam" id="PF08652">
    <property type="entry name" value="RAI1"/>
    <property type="match status" value="1"/>
</dbReference>